<sequence>IFSEAAILGQNGFSCVEALVDAGTGNLIVNAATKIGTETRFN</sequence>
<accession>A0A0F9PU47</accession>
<dbReference type="EMBL" id="LAZR01004900">
    <property type="protein sequence ID" value="KKN04601.1"/>
    <property type="molecule type" value="Genomic_DNA"/>
</dbReference>
<protein>
    <submittedName>
        <fullName evidence="1">Uncharacterized protein</fullName>
    </submittedName>
</protein>
<organism evidence="1">
    <name type="scientific">marine sediment metagenome</name>
    <dbReference type="NCBI Taxonomy" id="412755"/>
    <lineage>
        <taxon>unclassified sequences</taxon>
        <taxon>metagenomes</taxon>
        <taxon>ecological metagenomes</taxon>
    </lineage>
</organism>
<gene>
    <name evidence="1" type="ORF">LCGC14_1095850</name>
</gene>
<feature type="non-terminal residue" evidence="1">
    <location>
        <position position="1"/>
    </location>
</feature>
<comment type="caution">
    <text evidence="1">The sequence shown here is derived from an EMBL/GenBank/DDBJ whole genome shotgun (WGS) entry which is preliminary data.</text>
</comment>
<name>A0A0F9PU47_9ZZZZ</name>
<reference evidence="1" key="1">
    <citation type="journal article" date="2015" name="Nature">
        <title>Complex archaea that bridge the gap between prokaryotes and eukaryotes.</title>
        <authorList>
            <person name="Spang A."/>
            <person name="Saw J.H."/>
            <person name="Jorgensen S.L."/>
            <person name="Zaremba-Niedzwiedzka K."/>
            <person name="Martijn J."/>
            <person name="Lind A.E."/>
            <person name="van Eijk R."/>
            <person name="Schleper C."/>
            <person name="Guy L."/>
            <person name="Ettema T.J."/>
        </authorList>
    </citation>
    <scope>NUCLEOTIDE SEQUENCE</scope>
</reference>
<evidence type="ECO:0000313" key="1">
    <source>
        <dbReference type="EMBL" id="KKN04601.1"/>
    </source>
</evidence>
<dbReference type="AlphaFoldDB" id="A0A0F9PU47"/>
<proteinExistence type="predicted"/>